<dbReference type="EMBL" id="CAHR02000048">
    <property type="protein sequence ID" value="CCG81622.1"/>
    <property type="molecule type" value="Genomic_DNA"/>
</dbReference>
<accession>R4XB97</accession>
<dbReference type="PANTHER" id="PTHR35859:SF5">
    <property type="entry name" value="ION TRANSPORT DOMAIN-CONTAINING PROTEIN"/>
    <property type="match status" value="1"/>
</dbReference>
<feature type="transmembrane region" description="Helical" evidence="2">
    <location>
        <begin position="427"/>
        <end position="449"/>
    </location>
</feature>
<reference evidence="4 5" key="1">
    <citation type="journal article" date="2013" name="MBio">
        <title>Genome sequencing of the plant pathogen Taphrina deformans, the causal agent of peach leaf curl.</title>
        <authorList>
            <person name="Cisse O.H."/>
            <person name="Almeida J.M.G.C.F."/>
            <person name="Fonseca A."/>
            <person name="Kumar A.A."/>
            <person name="Salojaervi J."/>
            <person name="Overmyer K."/>
            <person name="Hauser P.M."/>
            <person name="Pagni M."/>
        </authorList>
    </citation>
    <scope>NUCLEOTIDE SEQUENCE [LARGE SCALE GENOMIC DNA]</scope>
    <source>
        <strain evidence="5">PYCC 5710 / ATCC 11124 / CBS 356.35 / IMI 108563 / JCM 9778 / NBRC 8474</strain>
    </source>
</reference>
<keyword evidence="2" id="KW-0812">Transmembrane</keyword>
<organism evidence="4 5">
    <name type="scientific">Taphrina deformans (strain PYCC 5710 / ATCC 11124 / CBS 356.35 / IMI 108563 / JCM 9778 / NBRC 8474)</name>
    <name type="common">Peach leaf curl fungus</name>
    <name type="synonym">Lalaria deformans</name>
    <dbReference type="NCBI Taxonomy" id="1097556"/>
    <lineage>
        <taxon>Eukaryota</taxon>
        <taxon>Fungi</taxon>
        <taxon>Dikarya</taxon>
        <taxon>Ascomycota</taxon>
        <taxon>Taphrinomycotina</taxon>
        <taxon>Taphrinomycetes</taxon>
        <taxon>Taphrinales</taxon>
        <taxon>Taphrinaceae</taxon>
        <taxon>Taphrina</taxon>
    </lineage>
</organism>
<sequence length="644" mass="72950">MGPSRNPFLVSLFGYIIDSIRFEQLRTLEVLKTLVGQIRKCQAPFLIFSLLWCKLEFAAKADGDETTVDYARGNACEIAAMRLLRKYDTQGILQALTNDFKATIDHDERNRSDLHPTISRRSSTRTSNSHESTPLLRVDSHVSSGSNDDDLECSARDRIGGDSFTALEIAIVAEAKHFTSAQIVQDTLLKIWHGEIIFWDDISKHGKKKAQFYNKNKDVKFCNFARLRVPQYAFIIESFNFFILAALYLLVVVDREYRTLGWIEVILALWFLGFTYQEYDQFREAGKVSFYLANPFNYFDLGMIVVALAWIVLRVVGVARQDPSLVGQSYDVLSLQGVLLVPRLFSFLSLSPYFGTLFPCLRRLVTDFLKFLVLIVALYAGFLVTFSILGRNKYSVYEVSWLLTKIFFGSTYLGFDAMRNLHPIYGPPLMIIFVTFSSILLTTALISILSSSFRTVMDNARNEYNHLFATTCLESSKSDHMVILTPPFNLLGLLLVRPLRLFLPSNHIVLRSVKIWILRLTHFPYVLLFSLYEASPFAPTPSEIHVRPGVQGTSWIGTIAGTQRLGSNILNSAGPRPTGEIVSPDNGDNDTDDEEGLDTGIMISEGQGGVDEETKKRIQSMERQIYEMKKLLEVLVQEKEKSKV</sequence>
<feature type="region of interest" description="Disordered" evidence="1">
    <location>
        <begin position="111"/>
        <end position="150"/>
    </location>
</feature>
<evidence type="ECO:0000256" key="2">
    <source>
        <dbReference type="SAM" id="Phobius"/>
    </source>
</evidence>
<protein>
    <recommendedName>
        <fullName evidence="3">Calcium channel YVC1-like C-terminal transmembrane domain-containing protein</fullName>
    </recommendedName>
</protein>
<dbReference type="Pfam" id="PF23317">
    <property type="entry name" value="YVC1_C"/>
    <property type="match status" value="1"/>
</dbReference>
<evidence type="ECO:0000259" key="3">
    <source>
        <dbReference type="Pfam" id="PF23317"/>
    </source>
</evidence>
<dbReference type="InterPro" id="IPR052971">
    <property type="entry name" value="TRP_calcium_channel"/>
</dbReference>
<keyword evidence="2" id="KW-1133">Transmembrane helix</keyword>
<dbReference type="OrthoDB" id="310870at2759"/>
<feature type="domain" description="Calcium channel YVC1-like C-terminal transmembrane" evidence="3">
    <location>
        <begin position="241"/>
        <end position="533"/>
    </location>
</feature>
<evidence type="ECO:0000313" key="4">
    <source>
        <dbReference type="EMBL" id="CCG81622.1"/>
    </source>
</evidence>
<dbReference type="STRING" id="1097556.R4XB97"/>
<dbReference type="eggNOG" id="KOG3609">
    <property type="taxonomic scope" value="Eukaryota"/>
</dbReference>
<feature type="region of interest" description="Disordered" evidence="1">
    <location>
        <begin position="573"/>
        <end position="614"/>
    </location>
</feature>
<comment type="caution">
    <text evidence="4">The sequence shown here is derived from an EMBL/GenBank/DDBJ whole genome shotgun (WGS) entry which is preliminary data.</text>
</comment>
<keyword evidence="2" id="KW-0472">Membrane</keyword>
<feature type="transmembrane region" description="Helical" evidence="2">
    <location>
        <begin position="232"/>
        <end position="253"/>
    </location>
</feature>
<evidence type="ECO:0000256" key="1">
    <source>
        <dbReference type="SAM" id="MobiDB-lite"/>
    </source>
</evidence>
<evidence type="ECO:0000313" key="5">
    <source>
        <dbReference type="Proteomes" id="UP000013776"/>
    </source>
</evidence>
<feature type="compositionally biased region" description="Acidic residues" evidence="1">
    <location>
        <begin position="587"/>
        <end position="597"/>
    </location>
</feature>
<feature type="transmembrane region" description="Helical" evidence="2">
    <location>
        <begin position="339"/>
        <end position="361"/>
    </location>
</feature>
<feature type="transmembrane region" description="Helical" evidence="2">
    <location>
        <begin position="259"/>
        <end position="277"/>
    </location>
</feature>
<feature type="transmembrane region" description="Helical" evidence="2">
    <location>
        <begin position="298"/>
        <end position="319"/>
    </location>
</feature>
<dbReference type="PANTHER" id="PTHR35859">
    <property type="entry name" value="NONSELECTIVE CATION CHANNEL PROTEIN"/>
    <property type="match status" value="1"/>
</dbReference>
<feature type="compositionally biased region" description="Low complexity" evidence="1">
    <location>
        <begin position="119"/>
        <end position="133"/>
    </location>
</feature>
<feature type="transmembrane region" description="Helical" evidence="2">
    <location>
        <begin position="368"/>
        <end position="389"/>
    </location>
</feature>
<feature type="transmembrane region" description="Helical" evidence="2">
    <location>
        <begin position="395"/>
        <end position="415"/>
    </location>
</feature>
<gene>
    <name evidence="4" type="ORF">TAPDE_001277</name>
</gene>
<keyword evidence="5" id="KW-1185">Reference proteome</keyword>
<dbReference type="InterPro" id="IPR056336">
    <property type="entry name" value="YVC1_C"/>
</dbReference>
<dbReference type="AlphaFoldDB" id="R4XB97"/>
<name>R4XB97_TAPDE</name>
<dbReference type="Proteomes" id="UP000013776">
    <property type="component" value="Unassembled WGS sequence"/>
</dbReference>
<dbReference type="VEuPathDB" id="FungiDB:TAPDE_001277"/>
<proteinExistence type="predicted"/>